<evidence type="ECO:0000259" key="5">
    <source>
        <dbReference type="Pfam" id="PF13476"/>
    </source>
</evidence>
<comment type="subunit">
    <text evidence="2">Heterodimer of SbcC and SbcD.</text>
</comment>
<evidence type="ECO:0000313" key="7">
    <source>
        <dbReference type="Proteomes" id="UP000092021"/>
    </source>
</evidence>
<dbReference type="SUPFAM" id="SSF52540">
    <property type="entry name" value="P-loop containing nucleoside triphosphate hydrolases"/>
    <property type="match status" value="1"/>
</dbReference>
<dbReference type="GO" id="GO:0016887">
    <property type="term" value="F:ATP hydrolysis activity"/>
    <property type="evidence" value="ECO:0007669"/>
    <property type="project" value="InterPro"/>
</dbReference>
<dbReference type="PANTHER" id="PTHR32114:SF2">
    <property type="entry name" value="ABC TRANSPORTER ABCH.3"/>
    <property type="match status" value="1"/>
</dbReference>
<dbReference type="InterPro" id="IPR027417">
    <property type="entry name" value="P-loop_NTPase"/>
</dbReference>
<dbReference type="Pfam" id="PF13476">
    <property type="entry name" value="AAA_23"/>
    <property type="match status" value="1"/>
</dbReference>
<dbReference type="PANTHER" id="PTHR32114">
    <property type="entry name" value="ABC TRANSPORTER ABCH.3"/>
    <property type="match status" value="1"/>
</dbReference>
<dbReference type="AlphaFoldDB" id="A0A657ITQ3"/>
<accession>A0A657ITQ3</accession>
<sequence length="252" mass="28265">MRIHRLRLEAFGPYRQAQEIDFEPLNEAGLFLLTGPTGAGKSTVFEALTFALYGTTTVPENAKGLKSHFAEAAAKPSVEVEVSLGEHRYLVQRSPAWNRPSTRAKAGYVEQHATVLVRRRPEADPEAEWEVVSTRMDEAGEHLAQAIGLTRQQFAQVVMLPQGRFAQFLQASSSDREELLRRLFPTDLYAETQRVLQEQARAAREELADAARQREHLLAEFARLQERSAASDPGARRSPRCARRARTADSRA</sequence>
<comment type="similarity">
    <text evidence="1">Belongs to the SMC family. SbcC subfamily.</text>
</comment>
<protein>
    <recommendedName>
        <fullName evidence="3">Nuclease SbcCD subunit C</fullName>
    </recommendedName>
</protein>
<evidence type="ECO:0000256" key="2">
    <source>
        <dbReference type="ARBA" id="ARBA00011322"/>
    </source>
</evidence>
<feature type="region of interest" description="Disordered" evidence="4">
    <location>
        <begin position="224"/>
        <end position="252"/>
    </location>
</feature>
<reference evidence="6 7" key="1">
    <citation type="submission" date="2016-04" db="EMBL/GenBank/DDBJ databases">
        <title>Identification of putative biosynthetic pathways for the production of bioactive secondary metabolites by the marine actinomycete Kocuria kristinae RUTW2-3.</title>
        <authorList>
            <person name="Waterworth S.C."/>
            <person name="Walmsley T.A."/>
            <person name="Matongo T."/>
            <person name="Davies-Coleman M.T."/>
            <person name="Dorrington R.A."/>
        </authorList>
    </citation>
    <scope>NUCLEOTIDE SEQUENCE [LARGE SCALE GENOMIC DNA]</scope>
    <source>
        <strain evidence="6 7">RUTW4-5</strain>
    </source>
</reference>
<evidence type="ECO:0000256" key="1">
    <source>
        <dbReference type="ARBA" id="ARBA00006930"/>
    </source>
</evidence>
<dbReference type="Gene3D" id="3.40.50.300">
    <property type="entry name" value="P-loop containing nucleotide triphosphate hydrolases"/>
    <property type="match status" value="1"/>
</dbReference>
<organism evidence="6 7">
    <name type="scientific">Rothia kristinae</name>
    <dbReference type="NCBI Taxonomy" id="37923"/>
    <lineage>
        <taxon>Bacteria</taxon>
        <taxon>Bacillati</taxon>
        <taxon>Actinomycetota</taxon>
        <taxon>Actinomycetes</taxon>
        <taxon>Micrococcales</taxon>
        <taxon>Micrococcaceae</taxon>
        <taxon>Rothia</taxon>
    </lineage>
</organism>
<proteinExistence type="inferred from homology"/>
<dbReference type="Proteomes" id="UP000092021">
    <property type="component" value="Unassembled WGS sequence"/>
</dbReference>
<feature type="domain" description="Rad50/SbcC-type AAA" evidence="5">
    <location>
        <begin position="5"/>
        <end position="222"/>
    </location>
</feature>
<name>A0A657ITQ3_9MICC</name>
<evidence type="ECO:0000313" key="6">
    <source>
        <dbReference type="EMBL" id="OAX55507.1"/>
    </source>
</evidence>
<evidence type="ECO:0000256" key="3">
    <source>
        <dbReference type="ARBA" id="ARBA00013368"/>
    </source>
</evidence>
<dbReference type="EMBL" id="LWGZ01000915">
    <property type="protein sequence ID" value="OAX55507.1"/>
    <property type="molecule type" value="Genomic_DNA"/>
</dbReference>
<comment type="caution">
    <text evidence="6">The sequence shown here is derived from an EMBL/GenBank/DDBJ whole genome shotgun (WGS) entry which is preliminary data.</text>
</comment>
<dbReference type="GO" id="GO:0006302">
    <property type="term" value="P:double-strand break repair"/>
    <property type="evidence" value="ECO:0007669"/>
    <property type="project" value="InterPro"/>
</dbReference>
<gene>
    <name evidence="6" type="ORF">A5N15_10230</name>
</gene>
<evidence type="ECO:0000256" key="4">
    <source>
        <dbReference type="SAM" id="MobiDB-lite"/>
    </source>
</evidence>
<dbReference type="InterPro" id="IPR038729">
    <property type="entry name" value="Rad50/SbcC_AAA"/>
</dbReference>